<dbReference type="NCBIfam" id="TIGR00278">
    <property type="entry name" value="membrane protein insertion efficiency factor YidD"/>
    <property type="match status" value="1"/>
</dbReference>
<name>A0A2T0BBW7_9CLOT</name>
<dbReference type="InterPro" id="IPR002696">
    <property type="entry name" value="Membr_insert_effic_factor_YidD"/>
</dbReference>
<evidence type="ECO:0000256" key="1">
    <source>
        <dbReference type="ARBA" id="ARBA00023136"/>
    </source>
</evidence>
<evidence type="ECO:0000256" key="2">
    <source>
        <dbReference type="HAMAP-Rule" id="MF_00386"/>
    </source>
</evidence>
<dbReference type="OrthoDB" id="9801753at2"/>
<dbReference type="SMART" id="SM01234">
    <property type="entry name" value="Haemolytic"/>
    <property type="match status" value="1"/>
</dbReference>
<gene>
    <name evidence="3" type="ORF">CLVI_25140</name>
</gene>
<comment type="function">
    <text evidence="2">Could be involved in insertion of integral membrane proteins into the membrane.</text>
</comment>
<comment type="subcellular location">
    <subcellularLocation>
        <location evidence="2">Cell membrane</location>
        <topology evidence="2">Peripheral membrane protein</topology>
        <orientation evidence="2">Cytoplasmic side</orientation>
    </subcellularLocation>
</comment>
<proteinExistence type="inferred from homology"/>
<dbReference type="HAMAP" id="MF_00386">
    <property type="entry name" value="UPF0161_YidD"/>
    <property type="match status" value="1"/>
</dbReference>
<protein>
    <recommendedName>
        <fullName evidence="2">Putative membrane protein insertion efficiency factor</fullName>
    </recommendedName>
</protein>
<dbReference type="EMBL" id="PVXQ01000030">
    <property type="protein sequence ID" value="PRR81391.1"/>
    <property type="molecule type" value="Genomic_DNA"/>
</dbReference>
<comment type="caution">
    <text evidence="3">The sequence shown here is derived from an EMBL/GenBank/DDBJ whole genome shotgun (WGS) entry which is preliminary data.</text>
</comment>
<dbReference type="PANTHER" id="PTHR33383:SF1">
    <property type="entry name" value="MEMBRANE PROTEIN INSERTION EFFICIENCY FACTOR-RELATED"/>
    <property type="match status" value="1"/>
</dbReference>
<dbReference type="Proteomes" id="UP000239471">
    <property type="component" value="Unassembled WGS sequence"/>
</dbReference>
<keyword evidence="4" id="KW-1185">Reference proteome</keyword>
<reference evidence="3 4" key="1">
    <citation type="submission" date="2018-03" db="EMBL/GenBank/DDBJ databases">
        <title>Genome sequence of Clostridium vincentii DSM 10228.</title>
        <authorList>
            <person name="Poehlein A."/>
            <person name="Daniel R."/>
        </authorList>
    </citation>
    <scope>NUCLEOTIDE SEQUENCE [LARGE SCALE GENOMIC DNA]</scope>
    <source>
        <strain evidence="3 4">DSM 10228</strain>
    </source>
</reference>
<evidence type="ECO:0000313" key="4">
    <source>
        <dbReference type="Proteomes" id="UP000239471"/>
    </source>
</evidence>
<accession>A0A2T0BBW7</accession>
<dbReference type="GO" id="GO:0005886">
    <property type="term" value="C:plasma membrane"/>
    <property type="evidence" value="ECO:0007669"/>
    <property type="project" value="UniProtKB-SubCell"/>
</dbReference>
<organism evidence="3 4">
    <name type="scientific">Clostridium vincentii</name>
    <dbReference type="NCBI Taxonomy" id="52704"/>
    <lineage>
        <taxon>Bacteria</taxon>
        <taxon>Bacillati</taxon>
        <taxon>Bacillota</taxon>
        <taxon>Clostridia</taxon>
        <taxon>Eubacteriales</taxon>
        <taxon>Clostridiaceae</taxon>
        <taxon>Clostridium</taxon>
    </lineage>
</organism>
<comment type="similarity">
    <text evidence="2">Belongs to the UPF0161 family.</text>
</comment>
<keyword evidence="1 2" id="KW-0472">Membrane</keyword>
<dbReference type="Pfam" id="PF01809">
    <property type="entry name" value="YidD"/>
    <property type="match status" value="1"/>
</dbReference>
<dbReference type="RefSeq" id="WP_106060447.1">
    <property type="nucleotide sequence ID" value="NZ_PVXQ01000030.1"/>
</dbReference>
<sequence length="69" mass="7830">MKKLMISLIKFYRKNISPMNPPRCKYIPTCSQYAIEVIEKHGAIKGGGMAAWRILRCNPFSKGGFDPVK</sequence>
<dbReference type="AlphaFoldDB" id="A0A2T0BBW7"/>
<evidence type="ECO:0000313" key="3">
    <source>
        <dbReference type="EMBL" id="PRR81391.1"/>
    </source>
</evidence>
<dbReference type="PANTHER" id="PTHR33383">
    <property type="entry name" value="MEMBRANE PROTEIN INSERTION EFFICIENCY FACTOR-RELATED"/>
    <property type="match status" value="1"/>
</dbReference>
<keyword evidence="2" id="KW-1003">Cell membrane</keyword>